<dbReference type="InterPro" id="IPR026823">
    <property type="entry name" value="cEGF"/>
</dbReference>
<dbReference type="PROSITE" id="PS50068">
    <property type="entry name" value="LDLRA_2"/>
    <property type="match status" value="32"/>
</dbReference>
<dbReference type="Gene3D" id="2.120.10.30">
    <property type="entry name" value="TolB, C-terminal domain"/>
    <property type="match status" value="8"/>
</dbReference>
<dbReference type="SMART" id="SM00181">
    <property type="entry name" value="EGF"/>
    <property type="match status" value="28"/>
</dbReference>
<evidence type="ECO:0000313" key="30">
    <source>
        <dbReference type="Proteomes" id="UP001347796"/>
    </source>
</evidence>
<dbReference type="Pfam" id="PF14670">
    <property type="entry name" value="FXa_inhibition"/>
    <property type="match status" value="2"/>
</dbReference>
<feature type="repeat" description="LDL-receptor class B" evidence="25">
    <location>
        <begin position="3241"/>
        <end position="3283"/>
    </location>
</feature>
<feature type="disulfide bond" evidence="24">
    <location>
        <begin position="2762"/>
        <end position="2777"/>
    </location>
</feature>
<keyword evidence="7 26" id="KW-0812">Transmembrane</keyword>
<feature type="disulfide bond" evidence="24">
    <location>
        <begin position="2781"/>
        <end position="2793"/>
    </location>
</feature>
<keyword evidence="18" id="KW-0325">Glycoprotein</keyword>
<feature type="disulfide bond" evidence="24">
    <location>
        <begin position="3598"/>
        <end position="3616"/>
    </location>
</feature>
<evidence type="ECO:0000256" key="14">
    <source>
        <dbReference type="ARBA" id="ARBA00023036"/>
    </source>
</evidence>
<feature type="domain" description="EGF-like" evidence="28">
    <location>
        <begin position="4256"/>
        <end position="4293"/>
    </location>
</feature>
<protein>
    <recommendedName>
        <fullName evidence="20">Low-density lipoprotein receptor-related protein 2</fullName>
    </recommendedName>
    <alternativeName>
        <fullName evidence="21">Glycoprotein 330</fullName>
    </alternativeName>
    <alternativeName>
        <fullName evidence="22">Megalin</fullName>
    </alternativeName>
</protein>
<feature type="repeat" description="LDL-receptor class B" evidence="25">
    <location>
        <begin position="3154"/>
        <end position="3196"/>
    </location>
</feature>
<dbReference type="InterPro" id="IPR023415">
    <property type="entry name" value="LDLR_class-A_CS"/>
</dbReference>
<dbReference type="CDD" id="cd00054">
    <property type="entry name" value="EGF_CA"/>
    <property type="match status" value="1"/>
</dbReference>
<evidence type="ECO:0000256" key="25">
    <source>
        <dbReference type="PROSITE-ProRule" id="PRU00461"/>
    </source>
</evidence>
<evidence type="ECO:0000256" key="26">
    <source>
        <dbReference type="SAM" id="Phobius"/>
    </source>
</evidence>
<dbReference type="GO" id="GO:0005509">
    <property type="term" value="F:calcium ion binding"/>
    <property type="evidence" value="ECO:0007669"/>
    <property type="project" value="InterPro"/>
</dbReference>
<feature type="disulfide bond" evidence="24">
    <location>
        <begin position="1037"/>
        <end position="1055"/>
    </location>
</feature>
<keyword evidence="5 23" id="KW-0245">EGF-like domain</keyword>
<dbReference type="InterPro" id="IPR011042">
    <property type="entry name" value="6-blade_b-propeller_TolB-like"/>
</dbReference>
<feature type="repeat" description="LDL-receptor class B" evidence="25">
    <location>
        <begin position="4070"/>
        <end position="4113"/>
    </location>
</feature>
<dbReference type="GO" id="GO:0042562">
    <property type="term" value="F:hormone binding"/>
    <property type="evidence" value="ECO:0007669"/>
    <property type="project" value="TreeGrafter"/>
</dbReference>
<dbReference type="FunFam" id="4.10.400.10:FF:000034">
    <property type="entry name" value="Low-density lipoprotein receptor-related protein 2"/>
    <property type="match status" value="4"/>
</dbReference>
<keyword evidence="15 26" id="KW-0472">Membrane</keyword>
<dbReference type="InterPro" id="IPR000742">
    <property type="entry name" value="EGF"/>
</dbReference>
<feature type="disulfide bond" evidence="24">
    <location>
        <begin position="3709"/>
        <end position="3721"/>
    </location>
</feature>
<dbReference type="SMART" id="SM00135">
    <property type="entry name" value="LY"/>
    <property type="match status" value="36"/>
</dbReference>
<dbReference type="Gene3D" id="4.10.400.10">
    <property type="entry name" value="Low-density Lipoprotein Receptor"/>
    <property type="match status" value="32"/>
</dbReference>
<dbReference type="Pfam" id="PF00058">
    <property type="entry name" value="Ldl_recept_b"/>
    <property type="match status" value="12"/>
</dbReference>
<dbReference type="InterPro" id="IPR051221">
    <property type="entry name" value="LDLR-related"/>
</dbReference>
<feature type="repeat" description="LDL-receptor class B" evidence="25">
    <location>
        <begin position="760"/>
        <end position="803"/>
    </location>
</feature>
<feature type="disulfide bond" evidence="24">
    <location>
        <begin position="1089"/>
        <end position="1104"/>
    </location>
</feature>
<organism evidence="29 30">
    <name type="scientific">Patella caerulea</name>
    <name type="common">Rayed Mediterranean limpet</name>
    <dbReference type="NCBI Taxonomy" id="87958"/>
    <lineage>
        <taxon>Eukaryota</taxon>
        <taxon>Metazoa</taxon>
        <taxon>Spiralia</taxon>
        <taxon>Lophotrochozoa</taxon>
        <taxon>Mollusca</taxon>
        <taxon>Gastropoda</taxon>
        <taxon>Patellogastropoda</taxon>
        <taxon>Patelloidea</taxon>
        <taxon>Patellidae</taxon>
        <taxon>Patella</taxon>
    </lineage>
</organism>
<dbReference type="InterPro" id="IPR002172">
    <property type="entry name" value="LDrepeatLR_classA_rpt"/>
</dbReference>
<dbReference type="FunFam" id="2.120.10.30:FF:000008">
    <property type="entry name" value="Low-density lipoprotein receptor-related protein 4"/>
    <property type="match status" value="1"/>
</dbReference>
<evidence type="ECO:0000256" key="3">
    <source>
        <dbReference type="ARBA" id="ARBA00004489"/>
    </source>
</evidence>
<feature type="disulfide bond" evidence="24">
    <location>
        <begin position="1118"/>
        <end position="1136"/>
    </location>
</feature>
<evidence type="ECO:0000256" key="19">
    <source>
        <dbReference type="ARBA" id="ARBA00023273"/>
    </source>
</evidence>
<dbReference type="Proteomes" id="UP001347796">
    <property type="component" value="Unassembled WGS sequence"/>
</dbReference>
<feature type="repeat" description="LDL-receptor class B" evidence="25">
    <location>
        <begin position="1405"/>
        <end position="1447"/>
    </location>
</feature>
<feature type="disulfide bond" evidence="24">
    <location>
        <begin position="3591"/>
        <end position="3603"/>
    </location>
</feature>
<dbReference type="SUPFAM" id="SSF63825">
    <property type="entry name" value="YWTD domain"/>
    <property type="match status" value="8"/>
</dbReference>
<feature type="disulfide bond" evidence="24">
    <location>
        <begin position="2624"/>
        <end position="2642"/>
    </location>
</feature>
<evidence type="ECO:0000256" key="8">
    <source>
        <dbReference type="ARBA" id="ARBA00022729"/>
    </source>
</evidence>
<feature type="disulfide bond" evidence="24">
    <location>
        <begin position="1030"/>
        <end position="1042"/>
    </location>
</feature>
<dbReference type="SMART" id="SM00179">
    <property type="entry name" value="EGF_CA"/>
    <property type="match status" value="6"/>
</dbReference>
<feature type="repeat" description="LDL-receptor class B" evidence="25">
    <location>
        <begin position="2037"/>
        <end position="2079"/>
    </location>
</feature>
<dbReference type="FunFam" id="2.120.10.30:FF:000012">
    <property type="entry name" value="Low density lipoprotein receptor-related protein 1"/>
    <property type="match status" value="1"/>
</dbReference>
<feature type="disulfide bond" evidence="24">
    <location>
        <begin position="3650"/>
        <end position="3665"/>
    </location>
</feature>
<feature type="disulfide bond" evidence="24">
    <location>
        <begin position="3487"/>
        <end position="3502"/>
    </location>
</feature>
<feature type="repeat" description="LDL-receptor class B" evidence="25">
    <location>
        <begin position="438"/>
        <end position="481"/>
    </location>
</feature>
<dbReference type="FunFam" id="2.120.10.30:FF:000132">
    <property type="entry name" value="Uncharacterized protein"/>
    <property type="match status" value="1"/>
</dbReference>
<keyword evidence="17" id="KW-0675">Receptor</keyword>
<reference evidence="29 30" key="1">
    <citation type="submission" date="2024-01" db="EMBL/GenBank/DDBJ databases">
        <title>The genome of the rayed Mediterranean limpet Patella caerulea (Linnaeus, 1758).</title>
        <authorList>
            <person name="Anh-Thu Weber A."/>
            <person name="Halstead-Nussloch G."/>
        </authorList>
    </citation>
    <scope>NUCLEOTIDE SEQUENCE [LARGE SCALE GENOMIC DNA]</scope>
    <source>
        <strain evidence="29">AATW-2023a</strain>
        <tissue evidence="29">Whole specimen</tissue>
    </source>
</reference>
<feature type="disulfide bond" evidence="24">
    <location>
        <begin position="3447"/>
        <end position="3462"/>
    </location>
</feature>
<gene>
    <name evidence="29" type="ORF">SNE40_022703</name>
</gene>
<evidence type="ECO:0000256" key="13">
    <source>
        <dbReference type="ARBA" id="ARBA00022989"/>
    </source>
</evidence>
<evidence type="ECO:0000256" key="22">
    <source>
        <dbReference type="ARBA" id="ARBA00080738"/>
    </source>
</evidence>
<evidence type="ECO:0000313" key="29">
    <source>
        <dbReference type="EMBL" id="KAK6165882.1"/>
    </source>
</evidence>
<dbReference type="PROSITE" id="PS01186">
    <property type="entry name" value="EGF_2"/>
    <property type="match status" value="4"/>
</dbReference>
<dbReference type="GO" id="GO:0043235">
    <property type="term" value="C:receptor complex"/>
    <property type="evidence" value="ECO:0007669"/>
    <property type="project" value="TreeGrafter"/>
</dbReference>
<feature type="signal peptide" evidence="27">
    <location>
        <begin position="1"/>
        <end position="24"/>
    </location>
</feature>
<dbReference type="PROSITE" id="PS01187">
    <property type="entry name" value="EGF_CA"/>
    <property type="match status" value="2"/>
</dbReference>
<feature type="disulfide bond" evidence="24">
    <location>
        <begin position="2617"/>
        <end position="2629"/>
    </location>
</feature>
<keyword evidence="12" id="KW-0524">Neurogenesis</keyword>
<feature type="disulfide bond" evidence="24">
    <location>
        <begin position="909"/>
        <end position="927"/>
    </location>
</feature>
<dbReference type="InterPro" id="IPR001881">
    <property type="entry name" value="EGF-like_Ca-bd_dom"/>
</dbReference>
<dbReference type="GO" id="GO:0030424">
    <property type="term" value="C:axon"/>
    <property type="evidence" value="ECO:0007669"/>
    <property type="project" value="UniProtKB-SubCell"/>
</dbReference>
<feature type="domain" description="EGF-like" evidence="28">
    <location>
        <begin position="4503"/>
        <end position="4540"/>
    </location>
</feature>
<feature type="disulfide bond" evidence="23">
    <location>
        <begin position="4355"/>
        <end position="4364"/>
    </location>
</feature>
<dbReference type="GO" id="GO:0030425">
    <property type="term" value="C:dendrite"/>
    <property type="evidence" value="ECO:0007669"/>
    <property type="project" value="UniProtKB-SubCell"/>
</dbReference>
<evidence type="ECO:0000256" key="16">
    <source>
        <dbReference type="ARBA" id="ARBA00023157"/>
    </source>
</evidence>
<dbReference type="InterPro" id="IPR009030">
    <property type="entry name" value="Growth_fac_rcpt_cys_sf"/>
</dbReference>
<feature type="disulfide bond" evidence="24">
    <location>
        <begin position="2743"/>
        <end position="2755"/>
    </location>
</feature>
<dbReference type="Pfam" id="PF00057">
    <property type="entry name" value="Ldl_recept_a"/>
    <property type="match status" value="27"/>
</dbReference>
<proteinExistence type="predicted"/>
<evidence type="ECO:0000259" key="28">
    <source>
        <dbReference type="PROSITE" id="PS50026"/>
    </source>
</evidence>
<feature type="disulfide bond" evidence="23">
    <location>
        <begin position="4334"/>
        <end position="4344"/>
    </location>
</feature>
<feature type="disulfide bond" evidence="24">
    <location>
        <begin position="2821"/>
        <end position="2833"/>
    </location>
</feature>
<keyword evidence="13 26" id="KW-1133">Transmembrane helix</keyword>
<dbReference type="FunFam" id="4.10.400.10:FF:000005">
    <property type="entry name" value="low-density lipoprotein receptor-related protein 1B"/>
    <property type="match status" value="1"/>
</dbReference>
<feature type="repeat" description="LDL-receptor class B" evidence="25">
    <location>
        <begin position="4027"/>
        <end position="4069"/>
    </location>
</feature>
<dbReference type="PROSITE" id="PS51120">
    <property type="entry name" value="LDLRB"/>
    <property type="match status" value="18"/>
</dbReference>
<feature type="disulfide bond" evidence="24">
    <location>
        <begin position="1130"/>
        <end position="1145"/>
    </location>
</feature>
<feature type="repeat" description="LDL-receptor class B" evidence="25">
    <location>
        <begin position="3197"/>
        <end position="3240"/>
    </location>
</feature>
<dbReference type="Pfam" id="PF12662">
    <property type="entry name" value="cEGF"/>
    <property type="match status" value="1"/>
</dbReference>
<feature type="repeat" description="LDL-receptor class B" evidence="25">
    <location>
        <begin position="1778"/>
        <end position="1821"/>
    </location>
</feature>
<feature type="disulfide bond" evidence="24">
    <location>
        <begin position="954"/>
        <end position="972"/>
    </location>
</feature>
<feature type="disulfide bond" evidence="24">
    <location>
        <begin position="2882"/>
        <end position="2897"/>
    </location>
</feature>
<dbReference type="SUPFAM" id="SSF57196">
    <property type="entry name" value="EGF/Laminin"/>
    <property type="match status" value="2"/>
</dbReference>
<feature type="disulfide bond" evidence="24">
    <location>
        <begin position="2788"/>
        <end position="2806"/>
    </location>
</feature>
<evidence type="ECO:0000256" key="17">
    <source>
        <dbReference type="ARBA" id="ARBA00023170"/>
    </source>
</evidence>
<evidence type="ECO:0000256" key="10">
    <source>
        <dbReference type="ARBA" id="ARBA00022740"/>
    </source>
</evidence>
<feature type="disulfide bond" evidence="24">
    <location>
        <begin position="1173"/>
        <end position="1188"/>
    </location>
</feature>
<feature type="disulfide bond" evidence="23">
    <location>
        <begin position="4283"/>
        <end position="4292"/>
    </location>
</feature>
<evidence type="ECO:0000256" key="23">
    <source>
        <dbReference type="PROSITE-ProRule" id="PRU00076"/>
    </source>
</evidence>
<comment type="caution">
    <text evidence="29">The sequence shown here is derived from an EMBL/GenBank/DDBJ whole genome shotgun (WGS) entry which is preliminary data.</text>
</comment>
<feature type="repeat" description="LDL-receptor class B" evidence="25">
    <location>
        <begin position="2438"/>
        <end position="2480"/>
    </location>
</feature>
<dbReference type="GO" id="GO:0007605">
    <property type="term" value="P:sensory perception of sound"/>
    <property type="evidence" value="ECO:0007669"/>
    <property type="project" value="UniProtKB-KW"/>
</dbReference>
<evidence type="ECO:0000256" key="11">
    <source>
        <dbReference type="ARBA" id="ARBA00022837"/>
    </source>
</evidence>
<dbReference type="Pfam" id="PF16472">
    <property type="entry name" value="DUF5050"/>
    <property type="match status" value="1"/>
</dbReference>
<feature type="disulfide bond" evidence="24">
    <location>
        <begin position="1111"/>
        <end position="1123"/>
    </location>
</feature>
<dbReference type="Gene3D" id="2.10.25.10">
    <property type="entry name" value="Laminin"/>
    <property type="match status" value="9"/>
</dbReference>
<dbReference type="CDD" id="cd00112">
    <property type="entry name" value="LDLa"/>
    <property type="match status" value="28"/>
</dbReference>
<dbReference type="SUPFAM" id="SSF57424">
    <property type="entry name" value="LDL receptor-like module"/>
    <property type="match status" value="30"/>
</dbReference>
<dbReference type="FunFam" id="2.120.10.30:FF:000035">
    <property type="entry name" value="Low-density lipoprotein receptor-related protein 2"/>
    <property type="match status" value="1"/>
</dbReference>
<evidence type="ECO:0000256" key="4">
    <source>
        <dbReference type="ARBA" id="ARBA00022475"/>
    </source>
</evidence>
<keyword evidence="8 27" id="KW-0732">Signal</keyword>
<evidence type="ECO:0000256" key="6">
    <source>
        <dbReference type="ARBA" id="ARBA00022583"/>
    </source>
</evidence>
<evidence type="ECO:0000256" key="7">
    <source>
        <dbReference type="ARBA" id="ARBA00022692"/>
    </source>
</evidence>
<dbReference type="PANTHER" id="PTHR22722">
    <property type="entry name" value="LOW-DENSITY LIPOPROTEIN RECEPTOR-RELATED PROTEIN 2-RELATED"/>
    <property type="match status" value="1"/>
</dbReference>
<name>A0AAN8FX32_PATCE</name>
<dbReference type="GO" id="GO:0006898">
    <property type="term" value="P:receptor-mediated endocytosis"/>
    <property type="evidence" value="ECO:0007669"/>
    <property type="project" value="TreeGrafter"/>
</dbReference>
<dbReference type="SUPFAM" id="SSF57184">
    <property type="entry name" value="Growth factor receptor domain"/>
    <property type="match status" value="4"/>
</dbReference>
<feature type="disulfide bond" evidence="24">
    <location>
        <begin position="2653"/>
        <end position="2665"/>
    </location>
</feature>
<dbReference type="SMART" id="SM00192">
    <property type="entry name" value="LDLa"/>
    <property type="match status" value="32"/>
</dbReference>
<feature type="disulfide bond" evidence="24">
    <location>
        <begin position="2922"/>
        <end position="2937"/>
    </location>
</feature>
<feature type="disulfide bond" evidence="24">
    <location>
        <begin position="3728"/>
        <end position="3743"/>
    </location>
</feature>
<feature type="repeat" description="LDL-receptor class B" evidence="25">
    <location>
        <begin position="2080"/>
        <end position="2123"/>
    </location>
</feature>
<dbReference type="PROSITE" id="PS00010">
    <property type="entry name" value="ASX_HYDROXYL"/>
    <property type="match status" value="1"/>
</dbReference>
<evidence type="ECO:0000256" key="24">
    <source>
        <dbReference type="PROSITE-ProRule" id="PRU00124"/>
    </source>
</evidence>
<dbReference type="EMBL" id="JAZGQO010000021">
    <property type="protein sequence ID" value="KAK6165882.1"/>
    <property type="molecule type" value="Genomic_DNA"/>
</dbReference>
<evidence type="ECO:0000256" key="15">
    <source>
        <dbReference type="ARBA" id="ARBA00023136"/>
    </source>
</evidence>
<dbReference type="PANTHER" id="PTHR22722:SF14">
    <property type="entry name" value="MEGALIN, ISOFORM A"/>
    <property type="match status" value="1"/>
</dbReference>
<keyword evidence="4" id="KW-1003">Cell membrane</keyword>
<evidence type="ECO:0000256" key="2">
    <source>
        <dbReference type="ARBA" id="ARBA00004279"/>
    </source>
</evidence>
<feature type="repeat" description="LDL-receptor class B" evidence="25">
    <location>
        <begin position="1686"/>
        <end position="1728"/>
    </location>
</feature>
<dbReference type="FunFam" id="4.10.400.10:FF:000011">
    <property type="entry name" value="Low-density lipoprotein receptor-related protein 1"/>
    <property type="match status" value="1"/>
</dbReference>
<dbReference type="PROSITE" id="PS00022">
    <property type="entry name" value="EGF_1"/>
    <property type="match status" value="2"/>
</dbReference>
<dbReference type="FunFam" id="2.10.25.10:FF:000009">
    <property type="entry name" value="Low-density lipoprotein receptor isoform 1"/>
    <property type="match status" value="2"/>
</dbReference>
<feature type="disulfide bond" evidence="24">
    <location>
        <begin position="2636"/>
        <end position="2651"/>
    </location>
</feature>
<feature type="domain" description="EGF-like" evidence="28">
    <location>
        <begin position="4403"/>
        <end position="4439"/>
    </location>
</feature>
<dbReference type="InterPro" id="IPR032485">
    <property type="entry name" value="LRP1-like_beta_prop"/>
</dbReference>
<feature type="disulfide bond" evidence="24">
    <location>
        <begin position="3610"/>
        <end position="3625"/>
    </location>
</feature>
<dbReference type="GO" id="GO:0017124">
    <property type="term" value="F:SH3 domain binding"/>
    <property type="evidence" value="ECO:0007669"/>
    <property type="project" value="UniProtKB-KW"/>
</dbReference>
<evidence type="ECO:0000256" key="21">
    <source>
        <dbReference type="ARBA" id="ARBA00077868"/>
    </source>
</evidence>
<feature type="repeat" description="LDL-receptor class B" evidence="25">
    <location>
        <begin position="2393"/>
        <end position="2437"/>
    </location>
</feature>
<accession>A0AAN8FX32</accession>
<dbReference type="GO" id="GO:0016324">
    <property type="term" value="C:apical plasma membrane"/>
    <property type="evidence" value="ECO:0007669"/>
    <property type="project" value="UniProtKB-SubCell"/>
</dbReference>
<feature type="disulfide bond" evidence="24">
    <location>
        <begin position="2828"/>
        <end position="2846"/>
    </location>
</feature>
<feature type="disulfide bond" evidence="24">
    <location>
        <begin position="2720"/>
        <end position="2735"/>
    </location>
</feature>
<dbReference type="InterPro" id="IPR018097">
    <property type="entry name" value="EGF_Ca-bd_CS"/>
</dbReference>
<evidence type="ECO:0000256" key="1">
    <source>
        <dbReference type="ARBA" id="ARBA00004247"/>
    </source>
</evidence>
<keyword evidence="16 23" id="KW-1015">Disulfide bond</keyword>
<evidence type="ECO:0000256" key="5">
    <source>
        <dbReference type="ARBA" id="ARBA00022536"/>
    </source>
</evidence>
<dbReference type="GO" id="GO:0007399">
    <property type="term" value="P:nervous system development"/>
    <property type="evidence" value="ECO:0007669"/>
    <property type="project" value="UniProtKB-KW"/>
</dbReference>
<feature type="disulfide bond" evidence="24">
    <location>
        <begin position="2951"/>
        <end position="2969"/>
    </location>
</feature>
<feature type="domain" description="EGF-like" evidence="28">
    <location>
        <begin position="4330"/>
        <end position="4365"/>
    </location>
</feature>
<dbReference type="FunFam" id="2.120.10.30:FF:000241">
    <property type="entry name" value="Low-density lipoprotein receptor-related protein 6"/>
    <property type="match status" value="3"/>
</dbReference>
<keyword evidence="6" id="KW-0254">Endocytosis</keyword>
<feature type="disulfide bond" evidence="24">
    <location>
        <begin position="3514"/>
        <end position="3532"/>
    </location>
</feature>
<feature type="disulfide bond" evidence="24">
    <location>
        <begin position="966"/>
        <end position="981"/>
    </location>
</feature>
<keyword evidence="30" id="KW-1185">Reference proteome</keyword>
<dbReference type="PROSITE" id="PS01209">
    <property type="entry name" value="LDLRA_1"/>
    <property type="match status" value="17"/>
</dbReference>
<feature type="repeat" description="LDL-receptor class B" evidence="25">
    <location>
        <begin position="711"/>
        <end position="759"/>
    </location>
</feature>
<evidence type="ECO:0000256" key="12">
    <source>
        <dbReference type="ARBA" id="ARBA00022902"/>
    </source>
</evidence>
<sequence length="4684" mass="526809">MWLGLCRYLLLLVVFGSKVTVTVSSQKDTTCPSDTFHCKDEVSPGSHCIPKNWVCDSDEDCPGGEDETADCSIPTCPSNQFQCSRGSARCVPNGWVCDGENDCDDGSDENATTCKTHKRKESHLGRGAFVDTFKCVPNKYQCPGTHTCIHMEQVCDGTIDCVEDRADEGGHCLNTGCKTLTSCKAKCRETLQGPQCYCTEGLSLNNSVCIDLDECKYDGYCDQQCENKFPGYICSCSEGYHKPVYTKDNDKEGSCEVDGSPRLIFANTKNLQQIDINGEELTPAYIIEGDQIETLDYDLKNNTVCWIGSVLNSTESGMYCSKLDKPNESWRIASHHKLTSVEQLARDWVGDNFYFADDVKETIFLCRGDGMHCVNIITIGIKRPKSLALDSTRGYIFFADWSMNAKIERANMDGSNKMALVVKKIVHPNGLALDLANKHVYWGDSFLDYIERVDYNGGNRRLIAQGVNVDHVHGLTVLGNYLYVTNHHNNSIVRVHRYIENDIQVINRSPLSKPGDIHVIHPVKQPAVSENICGNKKCDHICVPVPHGSTQTAVAARCLCRAGYALVNGTACQKTKADRFLLYANAQQGSIQGISLGVSESQQVIEPIVNLNRPIAIAFDAKNEDIYYSDVSLLRIGRRKVYTDDEPEVFLDAGVTSSEGLAIDWIGRNLYLTDDGHQTINVVRLDNRTIHYTVVTNVSHPKAIVVDPNTGYMYWTDWVLKPSEISSKIEKACMDGSNRMTLVSDEIQWPNSLTLDFHTQTIYWTDAYYDRIESISVTGTERKVIVKFENLNHPYGIAVFRNFIYWAESLSGQIFCYDSMKDIRTIIRNDSNPLFDLKLYDPSIQQIGLTTLPCAKNNGGCEEICLSVPNGQVCQCGKGRKLKADKIHCEDNPDYKAPEACNSQRQFSCKDGSCINNQWTCDGDRDCLDGSDEDYSDTGYCKNKACDEPSMHRCLNSSCIHQHLVCDGHLDCPHGDDESKCTSKDGPCAKNHTKCGGASGRCIPDSWICDNEIDCADGSDEKEHCDTAKCVEDQFQCAFGHCIPYSYRCDNEYDCPDNSDEMDCKSWCHPQQEFSCKDSSICVLKKYICDGEANCPDASDEENCNITRSHCNEHEFLCDGGICIPSIWKCDGDKDCTDGTDESSCSPDATKTCHPMEFQCTDKSRCVPKSWKCDGEADCADKSDEQHCSKDCQYPNFRCNAQGNVCLPPHKVCDDVADCVDNTDEGRGCHTMINPCLPGNNDCSHTCHRTPTGYVCSCPEKKKISNDNVTCEDIDVCSTWGICSQKCESTPVGHRCFCNEGYILQNDGYSCKADDDVAVYIIYSNRHEMRRVDLEKMTFVSLVAGLRNTIAIDYHYEKQLIFWTDVIDDKIYRGKMILNTLTNIVPIINVGLATTEGLAVDWIGDKLYWVESNLDQIEVADLDGKSRRTLVAGAMTSPRAIVVDPRYGALFWTDWDGANPRIESCSMSGTNRTILFGIRPNYAQGGWPNGLTLDYDAERLYWIDARSDSIHSITYKGEDHHLILQSHESLAQPFAITLFEHYVYWTDWKTNSLSKANKYNGSGIHQVQKTFTQPFDLHVYHPKRQPKAFNPCAINNGGCSHLCLIGFPSIDGGNTTANCRCPHRMKIHEDGKTCGDDNTFLIFVKKNEIRGVDLDNANFNVIPSITVRLVDNNTSTTAIDYDIQEERLYWTDLKRNVINSAYLNGSGVETIIDSGISHPEGFAIDYLSRNMYFSSYNKKQDFSTISVSKLNGAYRTEIISRVGKMKQVNSLAINPKIGVMFWSDIGGSKHTIIKANMDGSDPTVLVSDASKPASLTVDTFSNSLYYISRGHQTINRCFFNGTCSQVEVTLNDMSLVSMTIFKENIYVSNTNHIIRINPSRDNEKVIMRDNTPYISAMQVYNKERGKGGANVCSVNNAGCSQLCLPTPSHRICKCTAGFQIAPDGTSCNGITSFMLFATDSQIQGFSVNNSGQVALPPVSKISLASAIDFHAADHFIYWIDSNARTISRIKRDLTNREEIISDGLNGVEGIAVDWIANNIYWTDRSHNTVEVAKTDGSTRYVILHKGLDNPTTIVVHPKMGYLYFVDDGVSPRIMQARLDGSELKPIINTDITKPTGLTIDYEKNNLYWCDQKRNELNQLNLKTNARRLITKNMTDCVSVTVFGDYIYWADTTDNQGSIKKARKSDGTGMEYVKKNLLNKLKDIVVFDEARQTGTNICEDNKYGCAELCLYNGTETPTCVCSYGKLTEDGKHCEEFTDFLMFSEVTAIGSAHMSNDTDPNPPYKLLTNGTNMKNVIGLAYDYSSQRIYYSDIQRGDIQTIFFNGTGHKVVMSGIGSAEGLVFDSINKDLYLTSYTNSSINRIHLGGSDEPKIETLIQLSDKDHPRAIVLHVCRSRIFWTNWNDEKPRIQRSYLNGFQPESIITEQIQTPNGLAIDHKAEKLYWSDARLDKIERCDLDGSNRVIIVTSIPQHSFGLTVYADYIYWTDWMLRAVLRANKYDGSQITWLKKNIKRQPMAIVAIAEDADNCKLNQCYQNMFGCEGTCTTNEKGQPRCECPKGQFLLPDGRRCASDKNLKCNMTDFICDDGKMCISIERTCNGISDCIDASDESKEFCETRRCPVDYFMCTNRRCIYLDKVCNSVNECGDNSDERDCSCNQDEFKCDNGMCILNKYRCDRDSDCLDHSDEKNCNLNCTDVEMDGERVQGLISCNETSACIFPMWLCDGTNDCWDNSDEKDCNPEVGTACPADSFTCGSGSCIPPQWRCDKDFDCADVSDEANCTYSCNDDQFACNDSTCLPKTWECDKHPDCPDQSDEHENCDIKTCNDDEFRCGSGKCIPKAWKCDGDSDCEEDDDESISNGCPPVLCQENEFQCLNRKCITSTFFCDRDDDCGDNSDELSCFYPTCGSDEFKCVNRGMCVNITKRCDGLFDCPDHTDEANCTVVQCGGDDTKFMCSNGLCIPEELVCNDQDDCGDKSDEPVNCGLNECDSNTECHHLCIEKKIGYACACHPGYKLRPDNRSCEDVNECDTTYPCSQLCTNTMGSFHCNCTEGYMMAPDRTNCKSETKPVLIVTNRYYIRNVSVPVGNSSRLSDDQNNAVAIDVDWQDQYIYWSDITSRNSSINRMKYNISSNAKREVQVLHSSTVRNPDGLAVDWVGRNLYWCDKTTDTIEVSKLDGKYRRVLLREGLQEPRGLEVFPQKGVLFYTDWGDNHHIGRMWMDGSKRQTIIKDNLRWPNALTIDYITEKIIWADGSLDYIAMANLDGSGRRIIIGDSVKVPHVFALATFENYIYWTDWEHMGIFYAHKSNGENITLLTNMVHKPMGLQIFHPLKQIQPDVNPCAENNGNCSHLCLLRPHEGNLDYLEHICSCPENFHLSKDNKNCISNCTSAQFLCEESSKCIPFWWKCDGHPDCGDRSDEPHDCKKYLCVMAGLFQCDNATDSQQCFPPSMICDGKTQCDDGSDEKNCESYPCLEHHMKCHADNKCIPDHFKCDHNKTCSDGEDELDCPATTCSANQFGCANGRCVPYVWKCDNDDDCGDWSDEPQNCTTISCKADHIKCKSSGRCIPEAWTCDGDRDCGEDDDTDEHYGKCQDRTCDPTYFHCQNGHCIPGRWKCDDYDDCRDNSDEMNCAPRNCSESEFRCTEIGKCIPSKLRCNKEINCEDGSDEVNCDDITCSDDEFMCSTIKHCIPKSWRCDSDTDCADGTDEWNCTRNCSEHEFKCDNSLCQSALWRCDGDNDCGDGSDEHNCTDYVCTPGRFRCNSTSICIWYNMVCDGKRDCEDGEDEGDFCEEPKTCESTEFKCNSTKIHRCIGMEKLCDNVVDCKEDGSDENEKFCESKSWQRNCSVNNGGCQYHCTQDAYSVKCSCKAGYKLDTDGLNCIHHNPCSEFGVCSQMCNFTSLALKPNCFCENGFTKYEKSCFAQGDPPTMLVAEEGRLIRTALTNLTNQKESHLTLSPNDIDNHIVAMDVDVSGTDWRAFTVLLSKNHTWIVVSTKINKKAVNKRQKRDNSDAKQNLYWSHADIRGLTVDWVSKRLYWTESATQTIKAANYQGERIIEIISSDLEDPQDIVIHPKNKQLFWTDQGMHAKIERSNLDGTNRTVLVDDNIIWPNGLAIDYFNDRIYWADTKKYTIESVDVNGNDRRRIQTFNASDPPYKLELFEDFIYVLTYKTFSVIRIHKFVHSNVFKKMYVGINRVRDLTIIQEHKQQQSISNKCEDGAKIGEMCAATQSCFNDWSEQGFSCLCPNLSVYNDTDKKCNFLPNHETCPDGFCKHNGNCSFNVHSKPKCRCTAQYTGDHCEIDKCSNYCIIGDCIVSPKHEGQVECRCHEGYRGERCDQYICTGHCKNDGKCHVKDDKAYCFCSSVHTGELCENDTTDSCHQCKNGATCETETSGYVRCNCPDKFKGKYCDECTDLYCYNNGVCQRYENGTAHCACPDGFSSATNCERNDCEVICKSNGKDRSKCNCPCQPGFSGPDCKRKLPTCNNVNCYHGNCTIVNDKAKCKCNEMYEGSRCDKCKCEPEGECIQQINGKIVCSCNAGFTGQFCESKESMTTSSSPLVANPLTIVIPIIVVFILIILIITAVICKRRRSWQQYRHKRMQEPRNLDVNNPIYLQNDEDVEDLEPVETSPIYTGNKNTNFANPMYDVYNGESMTMLLQSRENEENQLLEDGLTVRYFGTGEVTNNNTTSKA</sequence>
<feature type="disulfide bond" evidence="24">
    <location>
        <begin position="2870"/>
        <end position="2888"/>
    </location>
</feature>
<feature type="disulfide bond" evidence="24">
    <location>
        <begin position="2750"/>
        <end position="2768"/>
    </location>
</feature>
<keyword evidence="11" id="KW-0106">Calcium</keyword>
<keyword evidence="9" id="KW-0677">Repeat</keyword>
<feature type="disulfide bond" evidence="23">
    <location>
        <begin position="4530"/>
        <end position="4539"/>
    </location>
</feature>
<feature type="chain" id="PRO_5042992399" description="Low-density lipoprotein receptor-related protein 2" evidence="27">
    <location>
        <begin position="25"/>
        <end position="4684"/>
    </location>
</feature>
<evidence type="ECO:0000256" key="20">
    <source>
        <dbReference type="ARBA" id="ARBA00074420"/>
    </source>
</evidence>
<feature type="disulfide bond" evidence="24">
    <location>
        <begin position="3690"/>
        <end position="3705"/>
    </location>
</feature>
<feature type="disulfide bond" evidence="24">
    <location>
        <begin position="2660"/>
        <end position="2678"/>
    </location>
</feature>
<feature type="repeat" description="LDL-receptor class B" evidence="25">
    <location>
        <begin position="1498"/>
        <end position="1542"/>
    </location>
</feature>
<dbReference type="InterPro" id="IPR000033">
    <property type="entry name" value="LDLR_classB_rpt"/>
</dbReference>
<evidence type="ECO:0000256" key="9">
    <source>
        <dbReference type="ARBA" id="ARBA00022737"/>
    </source>
</evidence>
<evidence type="ECO:0000256" key="18">
    <source>
        <dbReference type="ARBA" id="ARBA00023180"/>
    </source>
</evidence>
<feature type="disulfide bond" evidence="24">
    <location>
        <begin position="2863"/>
        <end position="2875"/>
    </location>
</feature>
<feature type="repeat" description="LDL-receptor class B" evidence="25">
    <location>
        <begin position="394"/>
        <end position="437"/>
    </location>
</feature>
<dbReference type="InterPro" id="IPR036055">
    <property type="entry name" value="LDL_receptor-like_sf"/>
</dbReference>
<feature type="disulfide bond" evidence="24">
    <location>
        <begin position="3507"/>
        <end position="3519"/>
    </location>
</feature>
<keyword evidence="10" id="KW-1009">Hearing</keyword>
<dbReference type="InterPro" id="IPR000152">
    <property type="entry name" value="EGF-type_Asp/Asn_hydroxyl_site"/>
</dbReference>
<comment type="caution">
    <text evidence="23">Lacks conserved residue(s) required for the propagation of feature annotation.</text>
</comment>
<feature type="disulfide bond" evidence="24">
    <location>
        <begin position="2672"/>
        <end position="2687"/>
    </location>
</feature>
<dbReference type="PROSITE" id="PS50026">
    <property type="entry name" value="EGF_3"/>
    <property type="match status" value="4"/>
</dbReference>
<dbReference type="PRINTS" id="PR00261">
    <property type="entry name" value="LDLRECEPTOR"/>
</dbReference>
<keyword evidence="14" id="KW-0729">SH3-binding</keyword>
<keyword evidence="19" id="KW-0966">Cell projection</keyword>
<feature type="repeat" description="LDL-receptor class B" evidence="25">
    <location>
        <begin position="1994"/>
        <end position="2036"/>
    </location>
</feature>
<feature type="transmembrane region" description="Helical" evidence="26">
    <location>
        <begin position="4559"/>
        <end position="4579"/>
    </location>
</feature>
<feature type="disulfide bond" evidence="24">
    <location>
        <begin position="3716"/>
        <end position="3734"/>
    </location>
</feature>
<comment type="subcellular location">
    <subcellularLocation>
        <location evidence="1">Apical cell membrane</location>
        <topology evidence="1">Single-pass type I membrane protein</topology>
    </subcellularLocation>
    <subcellularLocation>
        <location evidence="3">Cell projection</location>
        <location evidence="3">Axon</location>
    </subcellularLocation>
    <subcellularLocation>
        <location evidence="2">Cell projection</location>
        <location evidence="2">Dendrite</location>
    </subcellularLocation>
</comment>
<feature type="disulfide bond" evidence="24">
    <location>
        <begin position="1049"/>
        <end position="1064"/>
    </location>
</feature>
<evidence type="ECO:0000256" key="27">
    <source>
        <dbReference type="SAM" id="SignalP"/>
    </source>
</evidence>